<evidence type="ECO:0000313" key="1">
    <source>
        <dbReference type="EMBL" id="SMD24946.1"/>
    </source>
</evidence>
<dbReference type="EMBL" id="FWXV01000011">
    <property type="protein sequence ID" value="SMD24946.1"/>
    <property type="molecule type" value="Genomic_DNA"/>
</dbReference>
<evidence type="ECO:0000313" key="2">
    <source>
        <dbReference type="Proteomes" id="UP000192674"/>
    </source>
</evidence>
<dbReference type="RefSeq" id="WP_084433201.1">
    <property type="nucleotide sequence ID" value="NZ_FWXV01000011.1"/>
</dbReference>
<reference evidence="1 2" key="1">
    <citation type="submission" date="2017-04" db="EMBL/GenBank/DDBJ databases">
        <authorList>
            <person name="Afonso C.L."/>
            <person name="Miller P.J."/>
            <person name="Scott M.A."/>
            <person name="Spackman E."/>
            <person name="Goraichik I."/>
            <person name="Dimitrov K.M."/>
            <person name="Suarez D.L."/>
            <person name="Swayne D.E."/>
        </authorList>
    </citation>
    <scope>NUCLEOTIDE SEQUENCE [LARGE SCALE GENOMIC DNA]</scope>
    <source>
        <strain evidence="1 2">DSM 43828</strain>
    </source>
</reference>
<gene>
    <name evidence="1" type="ORF">SAMN05661093_08819</name>
</gene>
<organism evidence="1 2">
    <name type="scientific">Kibdelosporangium aridum</name>
    <dbReference type="NCBI Taxonomy" id="2030"/>
    <lineage>
        <taxon>Bacteria</taxon>
        <taxon>Bacillati</taxon>
        <taxon>Actinomycetota</taxon>
        <taxon>Actinomycetes</taxon>
        <taxon>Pseudonocardiales</taxon>
        <taxon>Pseudonocardiaceae</taxon>
        <taxon>Kibdelosporangium</taxon>
    </lineage>
</organism>
<sequence length="85" mass="9693">MPMTQGPNSWREASARRLLTRLRQRTALNEGVGILQAWNLCHQQEARDRLLSEHGRAGQEAEADRMIAFVDATANRRADPDAHWD</sequence>
<proteinExistence type="predicted"/>
<accession>A0A1W2FTJ1</accession>
<dbReference type="Proteomes" id="UP000192674">
    <property type="component" value="Unassembled WGS sequence"/>
</dbReference>
<keyword evidence="2" id="KW-1185">Reference proteome</keyword>
<name>A0A1W2FTJ1_KIBAR</name>
<dbReference type="OrthoDB" id="3700354at2"/>
<protein>
    <submittedName>
        <fullName evidence="1">Uncharacterized protein</fullName>
    </submittedName>
</protein>
<dbReference type="AlphaFoldDB" id="A0A1W2FTJ1"/>